<name>A0A1W6K1Q8_9CREN</name>
<organism evidence="1 2">
    <name type="scientific">Acidianus manzaensis</name>
    <dbReference type="NCBI Taxonomy" id="282676"/>
    <lineage>
        <taxon>Archaea</taxon>
        <taxon>Thermoproteota</taxon>
        <taxon>Thermoprotei</taxon>
        <taxon>Sulfolobales</taxon>
        <taxon>Sulfolobaceae</taxon>
        <taxon>Acidianus</taxon>
    </lineage>
</organism>
<protein>
    <submittedName>
        <fullName evidence="1">Uncharacterized protein</fullName>
    </submittedName>
</protein>
<keyword evidence="2" id="KW-1185">Reference proteome</keyword>
<evidence type="ECO:0000313" key="2">
    <source>
        <dbReference type="Proteomes" id="UP000193404"/>
    </source>
</evidence>
<dbReference type="EMBL" id="CP020477">
    <property type="protein sequence ID" value="ARM76374.1"/>
    <property type="molecule type" value="Genomic_DNA"/>
</dbReference>
<gene>
    <name evidence="1" type="ORF">B6F84_10320</name>
</gene>
<accession>A0A1W6K1Q8</accession>
<reference evidence="1 2" key="1">
    <citation type="submission" date="2017-03" db="EMBL/GenBank/DDBJ databases">
        <title>Sulfur activation and transportation mechanism of thermophilic Archaea Acidianus manzaensis YN-25.</title>
        <authorList>
            <person name="Ma Y."/>
            <person name="Yang Y."/>
            <person name="Xia J."/>
        </authorList>
    </citation>
    <scope>NUCLEOTIDE SEQUENCE [LARGE SCALE GENOMIC DNA]</scope>
    <source>
        <strain evidence="1 2">YN-25</strain>
    </source>
</reference>
<dbReference type="STRING" id="282676.B6F84_10320"/>
<proteinExistence type="predicted"/>
<dbReference type="Pfam" id="PF17639">
    <property type="entry name" value="DUF5517"/>
    <property type="match status" value="1"/>
</dbReference>
<dbReference type="AlphaFoldDB" id="A0A1W6K1Q8"/>
<dbReference type="InterPro" id="IPR020507">
    <property type="entry name" value="DUF5517"/>
</dbReference>
<dbReference type="KEGG" id="aman:B6F84_10320"/>
<sequence>MYRGSEMEAPQEQKEKIEVITDFFFSVTRTHLEDLPHVKMVHVKIDVGPDTIVDNKSTENPIFDDEIAKIRKLYRALLLTEFDESRDAIKKEILLHIANLLSFIM</sequence>
<dbReference type="Proteomes" id="UP000193404">
    <property type="component" value="Chromosome"/>
</dbReference>
<evidence type="ECO:0000313" key="1">
    <source>
        <dbReference type="EMBL" id="ARM76374.1"/>
    </source>
</evidence>